<keyword evidence="9" id="KW-1006">Bacterial flagellum protein export</keyword>
<keyword evidence="5" id="KW-0813">Transport</keyword>
<evidence type="ECO:0000256" key="4">
    <source>
        <dbReference type="ARBA" id="ARBA00016507"/>
    </source>
</evidence>
<evidence type="ECO:0000256" key="6">
    <source>
        <dbReference type="ARBA" id="ARBA00022490"/>
    </source>
</evidence>
<accession>H6Q5L8</accession>
<dbReference type="GO" id="GO:0009288">
    <property type="term" value="C:bacterial-type flagellum"/>
    <property type="evidence" value="ECO:0007669"/>
    <property type="project" value="InterPro"/>
</dbReference>
<dbReference type="STRING" id="1142511.WIGMOR_0062"/>
<dbReference type="AlphaFoldDB" id="H6Q5L8"/>
<evidence type="ECO:0000259" key="10">
    <source>
        <dbReference type="Pfam" id="PF02108"/>
    </source>
</evidence>
<keyword evidence="6" id="KW-0963">Cytoplasm</keyword>
<comment type="similarity">
    <text evidence="3">Belongs to the FliH family.</text>
</comment>
<evidence type="ECO:0000313" key="12">
    <source>
        <dbReference type="Proteomes" id="UP000009061"/>
    </source>
</evidence>
<comment type="function">
    <text evidence="1">Needed for flagellar regrowth and assembly.</text>
</comment>
<keyword evidence="11" id="KW-0966">Cell projection</keyword>
<organism evidence="11 12">
    <name type="scientific">Wigglesworthia glossinidia endosymbiont of Glossina morsitans morsitans</name>
    <name type="common">Yale colony</name>
    <dbReference type="NCBI Taxonomy" id="1142511"/>
    <lineage>
        <taxon>Bacteria</taxon>
        <taxon>Pseudomonadati</taxon>
        <taxon>Pseudomonadota</taxon>
        <taxon>Gammaproteobacteria</taxon>
        <taxon>Enterobacterales</taxon>
        <taxon>Erwiniaceae</taxon>
        <taxon>Wigglesworthia</taxon>
    </lineage>
</organism>
<proteinExistence type="inferred from homology"/>
<comment type="subcellular location">
    <subcellularLocation>
        <location evidence="2">Cytoplasm</location>
    </subcellularLocation>
</comment>
<dbReference type="KEGG" id="wgl:WIGMOR_0062"/>
<dbReference type="GO" id="GO:0015031">
    <property type="term" value="P:protein transport"/>
    <property type="evidence" value="ECO:0007669"/>
    <property type="project" value="UniProtKB-KW"/>
</dbReference>
<evidence type="ECO:0000256" key="2">
    <source>
        <dbReference type="ARBA" id="ARBA00004496"/>
    </source>
</evidence>
<dbReference type="SUPFAM" id="SSF160527">
    <property type="entry name" value="V-type ATPase subunit E-like"/>
    <property type="match status" value="1"/>
</dbReference>
<dbReference type="GO" id="GO:0005829">
    <property type="term" value="C:cytosol"/>
    <property type="evidence" value="ECO:0007669"/>
    <property type="project" value="TreeGrafter"/>
</dbReference>
<dbReference type="eggNOG" id="COG1317">
    <property type="taxonomic scope" value="Bacteria"/>
</dbReference>
<evidence type="ECO:0000313" key="11">
    <source>
        <dbReference type="EMBL" id="AFA40922.1"/>
    </source>
</evidence>
<feature type="domain" description="Flagellar assembly protein FliH/Type III secretion system HrpE" evidence="10">
    <location>
        <begin position="92"/>
        <end position="217"/>
    </location>
</feature>
<sequence length="227" mass="26284">MEKVMSENYKKSDWTTWLVRDFSSSQDKEKNSKNILHNKENVEELTKKKITTAQKKGFESGYKSGKESGYLQGLKEGLKQGLDQFNIKKKEKIFQIEQLIKELKSSISGLEAIIPSRIIQIALQISEKIIKKSPICDTKVLLKEIRKLLHEKNFLGDDLRLYVHPDDLNVLKEYFGETFKNQGWRLLGDGQLLRGGFRILTEDGEIDATLESKWNHICQILKKDNIQ</sequence>
<evidence type="ECO:0000256" key="5">
    <source>
        <dbReference type="ARBA" id="ARBA00022448"/>
    </source>
</evidence>
<keyword evidence="11" id="KW-0969">Cilium</keyword>
<dbReference type="PRINTS" id="PR01003">
    <property type="entry name" value="FLGFLIH"/>
</dbReference>
<protein>
    <recommendedName>
        <fullName evidence="4">Flagellar assembly protein FliH</fullName>
    </recommendedName>
</protein>
<keyword evidence="12" id="KW-1185">Reference proteome</keyword>
<dbReference type="InterPro" id="IPR051472">
    <property type="entry name" value="T3SS_Stator/FliH"/>
</dbReference>
<dbReference type="Proteomes" id="UP000009061">
    <property type="component" value="Chromosome"/>
</dbReference>
<evidence type="ECO:0000256" key="9">
    <source>
        <dbReference type="ARBA" id="ARBA00023225"/>
    </source>
</evidence>
<evidence type="ECO:0000256" key="8">
    <source>
        <dbReference type="ARBA" id="ARBA00022927"/>
    </source>
</evidence>
<dbReference type="InterPro" id="IPR018035">
    <property type="entry name" value="Flagellar_FliH/T3SS_HrpE"/>
</dbReference>
<keyword evidence="8" id="KW-0653">Protein transport</keyword>
<dbReference type="GO" id="GO:0003774">
    <property type="term" value="F:cytoskeletal motor activity"/>
    <property type="evidence" value="ECO:0007669"/>
    <property type="project" value="InterPro"/>
</dbReference>
<gene>
    <name evidence="11" type="ORF">WIGMOR_0062</name>
</gene>
<dbReference type="GO" id="GO:0071973">
    <property type="term" value="P:bacterial-type flagellum-dependent cell motility"/>
    <property type="evidence" value="ECO:0007669"/>
    <property type="project" value="InterPro"/>
</dbReference>
<dbReference type="InterPro" id="IPR000563">
    <property type="entry name" value="Flag_FliH"/>
</dbReference>
<evidence type="ECO:0000256" key="1">
    <source>
        <dbReference type="ARBA" id="ARBA00003041"/>
    </source>
</evidence>
<evidence type="ECO:0000256" key="3">
    <source>
        <dbReference type="ARBA" id="ARBA00006602"/>
    </source>
</evidence>
<keyword evidence="7" id="KW-1005">Bacterial flagellum biogenesis</keyword>
<dbReference type="EMBL" id="CP003315">
    <property type="protein sequence ID" value="AFA40922.1"/>
    <property type="molecule type" value="Genomic_DNA"/>
</dbReference>
<name>H6Q5L8_WIGGL</name>
<keyword evidence="11" id="KW-0282">Flagellum</keyword>
<dbReference type="OrthoDB" id="6415116at2"/>
<dbReference type="HOGENOM" id="CLU_062625_4_2_6"/>
<reference evidence="11 12" key="1">
    <citation type="journal article" date="2012" name="MBio">
        <title>Insight into the transmission biology and species-specific functional capabilities of tsetse (Diptera: glossinidae) obligate symbiont wigglesworthia.</title>
        <authorList>
            <person name="Rio R.V."/>
            <person name="Symula R.E."/>
            <person name="Wang J."/>
            <person name="Lohs C."/>
            <person name="Wu Y.N."/>
            <person name="Snyder A.K."/>
            <person name="Bjornson R.D."/>
            <person name="Oshima K."/>
            <person name="Biehl B.S."/>
            <person name="Perna N.T."/>
            <person name="Hattori M."/>
            <person name="Aksoy S."/>
        </authorList>
    </citation>
    <scope>NUCLEOTIDE SEQUENCE [LARGE SCALE GENOMIC DNA]</scope>
    <source>
        <strain evidence="11">WGM</strain>
    </source>
</reference>
<dbReference type="GO" id="GO:0044781">
    <property type="term" value="P:bacterial-type flagellum organization"/>
    <property type="evidence" value="ECO:0007669"/>
    <property type="project" value="UniProtKB-KW"/>
</dbReference>
<dbReference type="PANTHER" id="PTHR34982:SF1">
    <property type="entry name" value="FLAGELLAR ASSEMBLY PROTEIN FLIH"/>
    <property type="match status" value="1"/>
</dbReference>
<dbReference type="Pfam" id="PF02108">
    <property type="entry name" value="FliH"/>
    <property type="match status" value="1"/>
</dbReference>
<dbReference type="PANTHER" id="PTHR34982">
    <property type="entry name" value="YOP PROTEINS TRANSLOCATION PROTEIN L"/>
    <property type="match status" value="1"/>
</dbReference>
<evidence type="ECO:0000256" key="7">
    <source>
        <dbReference type="ARBA" id="ARBA00022795"/>
    </source>
</evidence>